<keyword evidence="3" id="KW-1185">Reference proteome</keyword>
<protein>
    <submittedName>
        <fullName evidence="2">Uncharacterized protein</fullName>
    </submittedName>
</protein>
<reference evidence="2 3" key="1">
    <citation type="journal article" date="2011" name="Syst. Appl. Microbiol.">
        <title>Defluviimonas denitrificans gen. nov., sp. nov., and Pararhodobacter aggregans gen. nov., sp. nov., non-phototrophic Rhodobacteraceae from the biofilter of a marine aquaculture.</title>
        <authorList>
            <person name="Foesel B.U."/>
            <person name="Drake H.L."/>
            <person name="Schramm A."/>
        </authorList>
    </citation>
    <scope>NUCLEOTIDE SEQUENCE [LARGE SCALE GENOMIC DNA]</scope>
    <source>
        <strain evidence="2 3">D1-19</strain>
    </source>
</reference>
<keyword evidence="1" id="KW-0812">Transmembrane</keyword>
<gene>
    <name evidence="2" type="ORF">DDE23_05405</name>
</gene>
<name>A0A2T7UV08_9RHOB</name>
<dbReference type="AlphaFoldDB" id="A0A2T7UV08"/>
<evidence type="ECO:0000256" key="1">
    <source>
        <dbReference type="SAM" id="Phobius"/>
    </source>
</evidence>
<evidence type="ECO:0000313" key="2">
    <source>
        <dbReference type="EMBL" id="PVE48494.1"/>
    </source>
</evidence>
<dbReference type="RefSeq" id="WP_107750618.1">
    <property type="nucleotide sequence ID" value="NZ_QBKF01000002.1"/>
</dbReference>
<feature type="transmembrane region" description="Helical" evidence="1">
    <location>
        <begin position="133"/>
        <end position="155"/>
    </location>
</feature>
<accession>A0A2T7UV08</accession>
<feature type="transmembrane region" description="Helical" evidence="1">
    <location>
        <begin position="69"/>
        <end position="87"/>
    </location>
</feature>
<sequence>MRRALTWLLPLATLASYLYLALWLGRPLQVEAQGLPPFDLRLTGYDLGEVRAYLRALSPAGYALYQGPIRLADTVFPALMGLTFLWWMRPLRGAFGMVCATAALAYTALDWGENLFIQRLLEGGPDYVDLADVQGASAFTLAKFAAFALAAVLAARASWRRVRG</sequence>
<keyword evidence="1" id="KW-1133">Transmembrane helix</keyword>
<evidence type="ECO:0000313" key="3">
    <source>
        <dbReference type="Proteomes" id="UP000244810"/>
    </source>
</evidence>
<dbReference type="OrthoDB" id="7724269at2"/>
<comment type="caution">
    <text evidence="2">The sequence shown here is derived from an EMBL/GenBank/DDBJ whole genome shotgun (WGS) entry which is preliminary data.</text>
</comment>
<feature type="transmembrane region" description="Helical" evidence="1">
    <location>
        <begin position="94"/>
        <end position="113"/>
    </location>
</feature>
<dbReference type="Proteomes" id="UP000244810">
    <property type="component" value="Unassembled WGS sequence"/>
</dbReference>
<proteinExistence type="predicted"/>
<organism evidence="2 3">
    <name type="scientific">Pararhodobacter aggregans</name>
    <dbReference type="NCBI Taxonomy" id="404875"/>
    <lineage>
        <taxon>Bacteria</taxon>
        <taxon>Pseudomonadati</taxon>
        <taxon>Pseudomonadota</taxon>
        <taxon>Alphaproteobacteria</taxon>
        <taxon>Rhodobacterales</taxon>
        <taxon>Paracoccaceae</taxon>
        <taxon>Pararhodobacter</taxon>
    </lineage>
</organism>
<dbReference type="EMBL" id="QDDR01000002">
    <property type="protein sequence ID" value="PVE48494.1"/>
    <property type="molecule type" value="Genomic_DNA"/>
</dbReference>
<keyword evidence="1" id="KW-0472">Membrane</keyword>